<feature type="region of interest" description="Disordered" evidence="1">
    <location>
        <begin position="1"/>
        <end position="35"/>
    </location>
</feature>
<accession>A0A9P8PM70</accession>
<gene>
    <name evidence="2" type="ORF">OGATHE_002002</name>
</gene>
<keyword evidence="3" id="KW-1185">Reference proteome</keyword>
<organism evidence="2 3">
    <name type="scientific">Ogataea polymorpha</name>
    <dbReference type="NCBI Taxonomy" id="460523"/>
    <lineage>
        <taxon>Eukaryota</taxon>
        <taxon>Fungi</taxon>
        <taxon>Dikarya</taxon>
        <taxon>Ascomycota</taxon>
        <taxon>Saccharomycotina</taxon>
        <taxon>Pichiomycetes</taxon>
        <taxon>Pichiales</taxon>
        <taxon>Pichiaceae</taxon>
        <taxon>Ogataea</taxon>
    </lineage>
</organism>
<sequence>MVSALASGSSCDSSSRSLRQATARSTTASSSSSSRRSSFSQTAVRTVCSVECSYITLARLMAFFRTAMLASPIRSHAAPYRSLISSGCAGTVLSNSSTIESRTDAYCSTSRAASDCFTVGSVSSDGSRSISSDRFLTALFLDLVRGWSSDLTISLRELS</sequence>
<name>A0A9P8PM70_9ASCO</name>
<dbReference type="Proteomes" id="UP000788993">
    <property type="component" value="Unassembled WGS sequence"/>
</dbReference>
<reference evidence="2" key="1">
    <citation type="journal article" date="2021" name="Open Biol.">
        <title>Shared evolutionary footprints suggest mitochondrial oxidative damage underlies multiple complex I losses in fungi.</title>
        <authorList>
            <person name="Schikora-Tamarit M.A."/>
            <person name="Marcet-Houben M."/>
            <person name="Nosek J."/>
            <person name="Gabaldon T."/>
        </authorList>
    </citation>
    <scope>NUCLEOTIDE SEQUENCE</scope>
    <source>
        <strain evidence="2">NCAIM Y.01608</strain>
    </source>
</reference>
<dbReference type="AlphaFoldDB" id="A0A9P8PM70"/>
<evidence type="ECO:0000256" key="1">
    <source>
        <dbReference type="SAM" id="MobiDB-lite"/>
    </source>
</evidence>
<reference evidence="2" key="2">
    <citation type="submission" date="2021-01" db="EMBL/GenBank/DDBJ databases">
        <authorList>
            <person name="Schikora-Tamarit M.A."/>
        </authorList>
    </citation>
    <scope>NUCLEOTIDE SEQUENCE</scope>
    <source>
        <strain evidence="2">NCAIM Y.01608</strain>
    </source>
</reference>
<proteinExistence type="predicted"/>
<evidence type="ECO:0000313" key="2">
    <source>
        <dbReference type="EMBL" id="KAH3674022.1"/>
    </source>
</evidence>
<protein>
    <submittedName>
        <fullName evidence="2">Uncharacterized protein</fullName>
    </submittedName>
</protein>
<comment type="caution">
    <text evidence="2">The sequence shown here is derived from an EMBL/GenBank/DDBJ whole genome shotgun (WGS) entry which is preliminary data.</text>
</comment>
<dbReference type="EMBL" id="JAEUBD010000526">
    <property type="protein sequence ID" value="KAH3674022.1"/>
    <property type="molecule type" value="Genomic_DNA"/>
</dbReference>
<evidence type="ECO:0000313" key="3">
    <source>
        <dbReference type="Proteomes" id="UP000788993"/>
    </source>
</evidence>